<dbReference type="EC" id="3.1.4.-" evidence="1"/>
<dbReference type="CDD" id="cd00077">
    <property type="entry name" value="HDc"/>
    <property type="match status" value="1"/>
</dbReference>
<dbReference type="Pfam" id="PF00233">
    <property type="entry name" value="PDEase_I"/>
    <property type="match status" value="1"/>
</dbReference>
<keyword evidence="1" id="KW-0479">Metal-binding</keyword>
<evidence type="ECO:0000313" key="4">
    <source>
        <dbReference type="Proteomes" id="UP000683925"/>
    </source>
</evidence>
<dbReference type="PROSITE" id="PS51845">
    <property type="entry name" value="PDEASE_I_2"/>
    <property type="match status" value="1"/>
</dbReference>
<evidence type="ECO:0000259" key="2">
    <source>
        <dbReference type="PROSITE" id="PS51845"/>
    </source>
</evidence>
<comment type="similarity">
    <text evidence="1">Belongs to the cyclic nucleotide phosphodiesterase family.</text>
</comment>
<dbReference type="OMA" id="HNASYTS"/>
<dbReference type="EMBL" id="CAJJDP010000044">
    <property type="protein sequence ID" value="CAD8164151.1"/>
    <property type="molecule type" value="Genomic_DNA"/>
</dbReference>
<gene>
    <name evidence="3" type="ORF">POCTA_138.1.T0440213</name>
</gene>
<comment type="caution">
    <text evidence="3">The sequence shown here is derived from an EMBL/GenBank/DDBJ whole genome shotgun (WGS) entry which is preliminary data.</text>
</comment>
<dbReference type="GO" id="GO:0004114">
    <property type="term" value="F:3',5'-cyclic-nucleotide phosphodiesterase activity"/>
    <property type="evidence" value="ECO:0007669"/>
    <property type="project" value="InterPro"/>
</dbReference>
<reference evidence="3" key="1">
    <citation type="submission" date="2021-01" db="EMBL/GenBank/DDBJ databases">
        <authorList>
            <consortium name="Genoscope - CEA"/>
            <person name="William W."/>
        </authorList>
    </citation>
    <scope>NUCLEOTIDE SEQUENCE</scope>
</reference>
<evidence type="ECO:0000256" key="1">
    <source>
        <dbReference type="RuleBase" id="RU363067"/>
    </source>
</evidence>
<accession>A0A8S1UG50</accession>
<name>A0A8S1UG50_PAROT</name>
<dbReference type="InterPro" id="IPR003607">
    <property type="entry name" value="HD/PDEase_dom"/>
</dbReference>
<protein>
    <recommendedName>
        <fullName evidence="1">Phosphodiesterase</fullName>
        <ecNumber evidence="1">3.1.4.-</ecNumber>
    </recommendedName>
</protein>
<dbReference type="AlphaFoldDB" id="A0A8S1UG50"/>
<keyword evidence="4" id="KW-1185">Reference proteome</keyword>
<dbReference type="PROSITE" id="PS00126">
    <property type="entry name" value="PDEASE_I_1"/>
    <property type="match status" value="1"/>
</dbReference>
<dbReference type="Proteomes" id="UP000683925">
    <property type="component" value="Unassembled WGS sequence"/>
</dbReference>
<dbReference type="GO" id="GO:0007165">
    <property type="term" value="P:signal transduction"/>
    <property type="evidence" value="ECO:0007669"/>
    <property type="project" value="InterPro"/>
</dbReference>
<organism evidence="3 4">
    <name type="scientific">Paramecium octaurelia</name>
    <dbReference type="NCBI Taxonomy" id="43137"/>
    <lineage>
        <taxon>Eukaryota</taxon>
        <taxon>Sar</taxon>
        <taxon>Alveolata</taxon>
        <taxon>Ciliophora</taxon>
        <taxon>Intramacronucleata</taxon>
        <taxon>Oligohymenophorea</taxon>
        <taxon>Peniculida</taxon>
        <taxon>Parameciidae</taxon>
        <taxon>Paramecium</taxon>
    </lineage>
</organism>
<feature type="domain" description="PDEase" evidence="2">
    <location>
        <begin position="628"/>
        <end position="964"/>
    </location>
</feature>
<proteinExistence type="inferred from homology"/>
<sequence>MPKEKLSNYIKFFNQINDLEQKGLISSKQKHLLKVNLTTKDYQLNNLICSIYDDQDYQSAILQYLQTLEPQPKIRYQSFEENDSHIRQRRRGNSLSRVSQFNETNLIDQLDQLTTLWQSDSQFHLNHELSEKLRKVGEFITKTATSTPSNSQKQVSKLTESKQETNITKSTQVIENLQQLYKDMKQHFNDYLRCHLLLMDDKLSTQNLNNVLRTFMKSLVDADEISFINNNEIYHSETGQFDEIQLTDQLQLEIQTILEDNVIQISESCPEINSLFQTHKFKGNYFLKIQNSSYLFCYHSKGEHKIVIESFLSLCNEYQFFEEVNQLAYFLLETIKQARVQCFNLLQLSHMIQDIGIAFIRCSKYFFIHKSISILSERYKVCKDNSSFLSMHPYVEFDFRDSLNLSVYICFDLNRKEDMNVYKQLNLSFNKYLKFIKQCYDRTTFYKFFVKSQDSVIFEFDKQGQITFVSQPITNKLAEEFNINFNPQFHNASYTSIFKNKNLIQHIENQLQDQNKWKITDSNASYEVFMKMEEKYFKGFYVIFQQGWFRYNQKSLDASQWQKLRKSFLQQETTQYLDKLEQKHPQLKNSVVQMFKPKATQKQSQFKNYSPSFSPKHLDQRNSLQESESFRLIPKTKGINHFYPDMITETCIENIDNFDFNILAYSADWLEKQKVVFSILRRNNFIEEYKISEDALCSFLCALEYKYNKRGNQFHNYDHGVTVMQCTHAISLEIMKTQYAHLLNQFTKFALILSGLCHDVSHTGRTNIFEINSLSNLAIRYHDRSVLEQHHAATSIKLLCAPSTNIIPNFTSVEFRDFRKLFISNILYTDITEHFNLIKNFEAKIKELNFGTEDDIKLMTGMIIHTSDFTGGAKPFKLSREWSTRVNMEFQEQYNLEGKFGYPQLPYMKDLDQLSIMAKSEVGFFKFIVRPLWSIMSKFAEDRLQQSVENLEQTILEWEKLMNN</sequence>
<dbReference type="InterPro" id="IPR023174">
    <property type="entry name" value="PDEase_CS"/>
</dbReference>
<evidence type="ECO:0000313" key="3">
    <source>
        <dbReference type="EMBL" id="CAD8164151.1"/>
    </source>
</evidence>
<comment type="cofactor">
    <cofactor evidence="1">
        <name>a divalent metal cation</name>
        <dbReference type="ChEBI" id="CHEBI:60240"/>
    </cofactor>
    <text evidence="1">Binds 2 divalent metal cations per subunit. Site 1 may preferentially bind zinc ions, while site 2 has a preference for magnesium and/or manganese ions.</text>
</comment>
<dbReference type="GO" id="GO:0046872">
    <property type="term" value="F:metal ion binding"/>
    <property type="evidence" value="ECO:0007669"/>
    <property type="project" value="UniProtKB-KW"/>
</dbReference>
<dbReference type="InterPro" id="IPR002073">
    <property type="entry name" value="PDEase_catalytic_dom"/>
</dbReference>
<dbReference type="PANTHER" id="PTHR11347">
    <property type="entry name" value="CYCLIC NUCLEOTIDE PHOSPHODIESTERASE"/>
    <property type="match status" value="1"/>
</dbReference>
<dbReference type="OrthoDB" id="74705at2759"/>
<keyword evidence="1" id="KW-0378">Hydrolase</keyword>